<dbReference type="InterPro" id="IPR029044">
    <property type="entry name" value="Nucleotide-diphossugar_trans"/>
</dbReference>
<dbReference type="Proteomes" id="UP000285523">
    <property type="component" value="Unassembled WGS sequence"/>
</dbReference>
<dbReference type="PANTHER" id="PTHR43685:SF2">
    <property type="entry name" value="GLYCOSYLTRANSFERASE 2-LIKE DOMAIN-CONTAINING PROTEIN"/>
    <property type="match status" value="1"/>
</dbReference>
<accession>A0A418VH25</accession>
<dbReference type="GO" id="GO:0016740">
    <property type="term" value="F:transferase activity"/>
    <property type="evidence" value="ECO:0007669"/>
    <property type="project" value="UniProtKB-KW"/>
</dbReference>
<dbReference type="AlphaFoldDB" id="A0A418VH25"/>
<dbReference type="InterPro" id="IPR001173">
    <property type="entry name" value="Glyco_trans_2-like"/>
</dbReference>
<proteinExistence type="predicted"/>
<feature type="domain" description="Glycosyltransferase 2-like" evidence="1">
    <location>
        <begin position="26"/>
        <end position="197"/>
    </location>
</feature>
<keyword evidence="2" id="KW-0808">Transferase</keyword>
<dbReference type="PANTHER" id="PTHR43685">
    <property type="entry name" value="GLYCOSYLTRANSFERASE"/>
    <property type="match status" value="1"/>
</dbReference>
<evidence type="ECO:0000259" key="1">
    <source>
        <dbReference type="Pfam" id="PF00535"/>
    </source>
</evidence>
<dbReference type="Pfam" id="PF00535">
    <property type="entry name" value="Glycos_transf_2"/>
    <property type="match status" value="1"/>
</dbReference>
<dbReference type="EMBL" id="QYYD01000008">
    <property type="protein sequence ID" value="RJF75457.1"/>
    <property type="molecule type" value="Genomic_DNA"/>
</dbReference>
<gene>
    <name evidence="2" type="ORF">D4Q52_09770</name>
</gene>
<dbReference type="OrthoDB" id="9802649at2"/>
<evidence type="ECO:0000313" key="2">
    <source>
        <dbReference type="EMBL" id="RJF75457.1"/>
    </source>
</evidence>
<organism evidence="2 3">
    <name type="scientific">Rhodopseudomonas palustris</name>
    <dbReference type="NCBI Taxonomy" id="1076"/>
    <lineage>
        <taxon>Bacteria</taxon>
        <taxon>Pseudomonadati</taxon>
        <taxon>Pseudomonadota</taxon>
        <taxon>Alphaproteobacteria</taxon>
        <taxon>Hyphomicrobiales</taxon>
        <taxon>Nitrobacteraceae</taxon>
        <taxon>Rhodopseudomonas</taxon>
    </lineage>
</organism>
<dbReference type="Gene3D" id="3.90.550.10">
    <property type="entry name" value="Spore Coat Polysaccharide Biosynthesis Protein SpsA, Chain A"/>
    <property type="match status" value="1"/>
</dbReference>
<protein>
    <submittedName>
        <fullName evidence="2">Glycosyltransferase family 2 protein</fullName>
    </submittedName>
</protein>
<comment type="caution">
    <text evidence="2">The sequence shown here is derived from an EMBL/GenBank/DDBJ whole genome shotgun (WGS) entry which is preliminary data.</text>
</comment>
<sequence>MVMLDNSLPMVDTPCGRPDETSDVAVIMRTKNRPLLLHRSLSSVLLQSFERWHLYLVNDGGDQFELEDLLRMYRPVFGSRLTVMHHEVSKGMEAASNAALRACREEFVAIHDDDDTWNPEFLSSTVSFLSERKNKCFVGVTTGCKVVFERISDGAVEKVHEELWRFNQGPISYSDLIVANRFPPICLVFRRSVVKEIGLFDEALPVLGDWDFNIRLMRVGDIGFIRQTLAGYHHRTAGTNSVYSNTVVDGVQMHREQEVAVRNRLLRSVTRDLPMEGLLQAITQQVDVALAPLKQQMASFDEYQRLLSERSGSVEASLQQLVSVSLQAHSTINEISVTAVWLRKMLRPIHWSWRRMLPIRHRIALWRGRFRTLSADGSSVHSR</sequence>
<evidence type="ECO:0000313" key="3">
    <source>
        <dbReference type="Proteomes" id="UP000285523"/>
    </source>
</evidence>
<dbReference type="InterPro" id="IPR050834">
    <property type="entry name" value="Glycosyltransf_2"/>
</dbReference>
<name>A0A418VH25_RHOPL</name>
<dbReference type="SUPFAM" id="SSF53448">
    <property type="entry name" value="Nucleotide-diphospho-sugar transferases"/>
    <property type="match status" value="1"/>
</dbReference>
<reference evidence="2 3" key="1">
    <citation type="submission" date="2018-09" db="EMBL/GenBank/DDBJ databases">
        <title>Draft genome sequence of Rhodopseudomonas palustris 2.1.18.</title>
        <authorList>
            <person name="Robertson S.L."/>
            <person name="Meyer T.E."/>
            <person name="Kyndt J.A."/>
        </authorList>
    </citation>
    <scope>NUCLEOTIDE SEQUENCE [LARGE SCALE GENOMIC DNA]</scope>
    <source>
        <strain evidence="2 3">2.1.18</strain>
    </source>
</reference>